<evidence type="ECO:0000313" key="7">
    <source>
        <dbReference type="Proteomes" id="UP000000539"/>
    </source>
</evidence>
<dbReference type="InterPro" id="IPR033992">
    <property type="entry name" value="NKR-like_CTLD"/>
</dbReference>
<dbReference type="InterPro" id="IPR001304">
    <property type="entry name" value="C-type_lectin-like"/>
</dbReference>
<sequence length="168" mass="17852">MDSQRGAKDANLSLRCIKDKLLPIAGTVLVAALLITVIALAAAPHLPGCPNDGIGVGLQCFYFVEDAADWDGGQRFCLSRGAQLAAVGTPQELGFVLRYGRSVQYWIGLRRDRSGPWMWANGSLFNNAFSIEGSGRCAHTDGGGIGSAECSRPKRSVCSRPQRGGAEL</sequence>
<gene>
    <name evidence="6" type="primary">BLEC3</name>
</gene>
<dbReference type="GeneTree" id="ENSGT00940000155319"/>
<feature type="region of interest" description="Disordered" evidence="3">
    <location>
        <begin position="145"/>
        <end position="168"/>
    </location>
</feature>
<dbReference type="GO" id="GO:0005886">
    <property type="term" value="C:plasma membrane"/>
    <property type="evidence" value="ECO:0007669"/>
    <property type="project" value="UniProtKB-SubCell"/>
</dbReference>
<keyword evidence="4" id="KW-0472">Membrane</keyword>
<accession>A0A8V0XAS5</accession>
<keyword evidence="2" id="KW-0430">Lectin</keyword>
<keyword evidence="4" id="KW-1133">Transmembrane helix</keyword>
<reference evidence="6" key="1">
    <citation type="submission" date="2020-11" db="EMBL/GenBank/DDBJ databases">
        <title>Gallus gallus (Chicken) genome, bGalGal1, GRCg7b, maternal haplotype autosomes + Z &amp; W.</title>
        <authorList>
            <person name="Warren W."/>
            <person name="Formenti G."/>
            <person name="Fedrigo O."/>
            <person name="Haase B."/>
            <person name="Mountcastle J."/>
            <person name="Balacco J."/>
            <person name="Tracey A."/>
            <person name="Schneider V."/>
            <person name="Okimoto R."/>
            <person name="Cheng H."/>
            <person name="Hawken R."/>
            <person name="Howe K."/>
            <person name="Jarvis E.D."/>
        </authorList>
    </citation>
    <scope>NUCLEOTIDE SEQUENCE [LARGE SCALE GENOMIC DNA]</scope>
    <source>
        <strain evidence="6">Broiler</strain>
    </source>
</reference>
<dbReference type="AlphaFoldDB" id="A0A8V0XAS5"/>
<dbReference type="Proteomes" id="UP000000539">
    <property type="component" value="Chromosome 16"/>
</dbReference>
<dbReference type="FunCoup" id="A0A8V0XAS5">
    <property type="interactions" value="18"/>
</dbReference>
<dbReference type="InterPro" id="IPR016186">
    <property type="entry name" value="C-type_lectin-like/link_sf"/>
</dbReference>
<comment type="subcellular location">
    <subcellularLocation>
        <location evidence="1">Cell membrane</location>
        <topology evidence="1">Single-pass type II membrane protein</topology>
    </subcellularLocation>
</comment>
<dbReference type="InterPro" id="IPR016187">
    <property type="entry name" value="CTDL_fold"/>
</dbReference>
<evidence type="ECO:0000313" key="6">
    <source>
        <dbReference type="Ensembl" id="ENSGALP00010003751.1"/>
    </source>
</evidence>
<dbReference type="PANTHER" id="PTHR45710">
    <property type="entry name" value="C-TYPE LECTIN DOMAIN-CONTAINING PROTEIN 180"/>
    <property type="match status" value="1"/>
</dbReference>
<dbReference type="Pfam" id="PF00059">
    <property type="entry name" value="Lectin_C"/>
    <property type="match status" value="1"/>
</dbReference>
<evidence type="ECO:0000256" key="3">
    <source>
        <dbReference type="SAM" id="MobiDB-lite"/>
    </source>
</evidence>
<proteinExistence type="predicted"/>
<reference evidence="6" key="3">
    <citation type="submission" date="2025-09" db="UniProtKB">
        <authorList>
            <consortium name="Ensembl"/>
        </authorList>
    </citation>
    <scope>IDENTIFICATION</scope>
    <source>
        <strain evidence="6">broiler</strain>
    </source>
</reference>
<keyword evidence="7" id="KW-1185">Reference proteome</keyword>
<evidence type="ECO:0000259" key="5">
    <source>
        <dbReference type="PROSITE" id="PS50041"/>
    </source>
</evidence>
<dbReference type="Ensembl" id="ENSGALT00010006020.1">
    <property type="protein sequence ID" value="ENSGALP00010003751.1"/>
    <property type="gene ID" value="ENSGALG00010002604.1"/>
</dbReference>
<feature type="domain" description="C-type lectin" evidence="5">
    <location>
        <begin position="56"/>
        <end position="159"/>
    </location>
</feature>
<feature type="transmembrane region" description="Helical" evidence="4">
    <location>
        <begin position="21"/>
        <end position="43"/>
    </location>
</feature>
<evidence type="ECO:0000256" key="2">
    <source>
        <dbReference type="ARBA" id="ARBA00022734"/>
    </source>
</evidence>
<organism evidence="6 7">
    <name type="scientific">Gallus gallus</name>
    <name type="common">Chicken</name>
    <dbReference type="NCBI Taxonomy" id="9031"/>
    <lineage>
        <taxon>Eukaryota</taxon>
        <taxon>Metazoa</taxon>
        <taxon>Chordata</taxon>
        <taxon>Craniata</taxon>
        <taxon>Vertebrata</taxon>
        <taxon>Euteleostomi</taxon>
        <taxon>Archelosauria</taxon>
        <taxon>Archosauria</taxon>
        <taxon>Dinosauria</taxon>
        <taxon>Saurischia</taxon>
        <taxon>Theropoda</taxon>
        <taxon>Coelurosauria</taxon>
        <taxon>Aves</taxon>
        <taxon>Neognathae</taxon>
        <taxon>Galloanserae</taxon>
        <taxon>Galliformes</taxon>
        <taxon>Phasianidae</taxon>
        <taxon>Phasianinae</taxon>
        <taxon>Gallus</taxon>
    </lineage>
</organism>
<evidence type="ECO:0000256" key="1">
    <source>
        <dbReference type="ARBA" id="ARBA00004401"/>
    </source>
</evidence>
<dbReference type="SUPFAM" id="SSF56436">
    <property type="entry name" value="C-type lectin-like"/>
    <property type="match status" value="1"/>
</dbReference>
<dbReference type="InterPro" id="IPR050828">
    <property type="entry name" value="C-type_lectin/matrix_domain"/>
</dbReference>
<reference evidence="6" key="2">
    <citation type="submission" date="2025-08" db="UniProtKB">
        <authorList>
            <consortium name="Ensembl"/>
        </authorList>
    </citation>
    <scope>IDENTIFICATION</scope>
    <source>
        <strain evidence="6">broiler</strain>
    </source>
</reference>
<dbReference type="PROSITE" id="PS50041">
    <property type="entry name" value="C_TYPE_LECTIN_2"/>
    <property type="match status" value="1"/>
</dbReference>
<dbReference type="Gene3D" id="3.10.100.10">
    <property type="entry name" value="Mannose-Binding Protein A, subunit A"/>
    <property type="match status" value="1"/>
</dbReference>
<evidence type="ECO:0000256" key="4">
    <source>
        <dbReference type="SAM" id="Phobius"/>
    </source>
</evidence>
<name>A0A8V0XAS5_CHICK</name>
<keyword evidence="4" id="KW-0812">Transmembrane</keyword>
<dbReference type="CDD" id="cd03593">
    <property type="entry name" value="CLECT_NK_receptors_like"/>
    <property type="match status" value="1"/>
</dbReference>
<dbReference type="SMART" id="SM00034">
    <property type="entry name" value="CLECT"/>
    <property type="match status" value="1"/>
</dbReference>
<dbReference type="PANTHER" id="PTHR45710:SF35">
    <property type="entry name" value="C-TYPE LECTIN DOMAIN FAMILY 2 MEMBER D"/>
    <property type="match status" value="1"/>
</dbReference>
<protein>
    <submittedName>
        <fullName evidence="6">C-type lectin-like receptor 3</fullName>
    </submittedName>
</protein>
<dbReference type="GO" id="GO:0030246">
    <property type="term" value="F:carbohydrate binding"/>
    <property type="evidence" value="ECO:0007669"/>
    <property type="project" value="UniProtKB-KW"/>
</dbReference>